<reference evidence="1" key="2">
    <citation type="journal article" date="2015" name="Fish Shellfish Immunol.">
        <title>Early steps in the European eel (Anguilla anguilla)-Vibrio vulnificus interaction in the gills: Role of the RtxA13 toxin.</title>
        <authorList>
            <person name="Callol A."/>
            <person name="Pajuelo D."/>
            <person name="Ebbesson L."/>
            <person name="Teles M."/>
            <person name="MacKenzie S."/>
            <person name="Amaro C."/>
        </authorList>
    </citation>
    <scope>NUCLEOTIDE SEQUENCE</scope>
</reference>
<name>A0A0E9WRP6_ANGAN</name>
<proteinExistence type="predicted"/>
<dbReference type="AlphaFoldDB" id="A0A0E9WRP6"/>
<sequence>MRKARPSAKHFVQANGVLPHRHGVIHFSIKVKCIVFIKGLKKK</sequence>
<protein>
    <submittedName>
        <fullName evidence="1">Uncharacterized protein</fullName>
    </submittedName>
</protein>
<organism evidence="1">
    <name type="scientific">Anguilla anguilla</name>
    <name type="common">European freshwater eel</name>
    <name type="synonym">Muraena anguilla</name>
    <dbReference type="NCBI Taxonomy" id="7936"/>
    <lineage>
        <taxon>Eukaryota</taxon>
        <taxon>Metazoa</taxon>
        <taxon>Chordata</taxon>
        <taxon>Craniata</taxon>
        <taxon>Vertebrata</taxon>
        <taxon>Euteleostomi</taxon>
        <taxon>Actinopterygii</taxon>
        <taxon>Neopterygii</taxon>
        <taxon>Teleostei</taxon>
        <taxon>Anguilliformes</taxon>
        <taxon>Anguillidae</taxon>
        <taxon>Anguilla</taxon>
    </lineage>
</organism>
<evidence type="ECO:0000313" key="1">
    <source>
        <dbReference type="EMBL" id="JAH93047.1"/>
    </source>
</evidence>
<dbReference type="EMBL" id="GBXM01015530">
    <property type="protein sequence ID" value="JAH93047.1"/>
    <property type="molecule type" value="Transcribed_RNA"/>
</dbReference>
<reference evidence="1" key="1">
    <citation type="submission" date="2014-11" db="EMBL/GenBank/DDBJ databases">
        <authorList>
            <person name="Amaro Gonzalez C."/>
        </authorList>
    </citation>
    <scope>NUCLEOTIDE SEQUENCE</scope>
</reference>
<accession>A0A0E9WRP6</accession>